<accession>A0ACC0CI52</accession>
<sequence>MLGSSYSVVDMHAGDVTKPHYSIPFVRNDWFTGRSAILDQLQEKFVVRKEYRKVAVVGLGGVGKTQVALQLAYWVKDNQPDYSIFWVSAQSDGSFEQAYTEIARQLAIRSEKGEDLKESVQRYLNSEAAGKWLLIVDNADDYNLFFGPSHHPGGLNEYLPTNDNGLVLFTTRSRDVAIAAARSDVIDLHEMSLEEATGFLEKTLIRKQLLQNKIIIQEFLQELTYLPLAITQAAAYINRNQISVEKYLGFLRGTEQTMVGLLSREFHDDSRYPGSQNAIATTWLVSFEQIQKSDKTAADLLSFLSCIEPKAVPQSLLPTPQSEEMEHAIGTLCGYAFLVRRGDDDIFDMHSLVHVATRVWIHKHSRTQEVVVQVLDRMVGVFPWDTAASRGLWREYLPHALRVLEGSREYPVEERYDLFYRVGRCLYKDRRFKEAAKALEETCMWKRRHTSQDASSQLLLEHWLAISYLESRRIKEAIEIFKHVVAIRKKTLAEEDHDRLATEHELASAYLDDRRIKEAIEIFEHVVAIRKKTLAEEDHSRLATEHELARAYLDDRRIKKAIEIFEHVVAIQKKTLAEEDHSRLATEHELARAYLSDRRIKEAIEIFKHVVAIQKKTLAEEDHSRLATEHELARAYLDDRRIKEAIEIFEHVVAIQKKTLAEEDHSRLATEHELARAYLDDRRIKEAIEIFEHVVAIQKKTLAEEDHSRLATEHALASAYLNDRRIKKAIKIFEHVVAIQKKTLAEEDHSRLATEHELARAYLSDRRIKEAIEILERVVTMKANVLDKDDYSMTISQNLLTTAHSML</sequence>
<protein>
    <submittedName>
        <fullName evidence="1">Uncharacterized protein</fullName>
    </submittedName>
</protein>
<comment type="caution">
    <text evidence="1">The sequence shown here is derived from an EMBL/GenBank/DDBJ whole genome shotgun (WGS) entry which is preliminary data.</text>
</comment>
<dbReference type="EMBL" id="MU394483">
    <property type="protein sequence ID" value="KAI6080131.1"/>
    <property type="molecule type" value="Genomic_DNA"/>
</dbReference>
<proteinExistence type="predicted"/>
<dbReference type="Proteomes" id="UP001497680">
    <property type="component" value="Unassembled WGS sequence"/>
</dbReference>
<reference evidence="1 2" key="1">
    <citation type="journal article" date="2022" name="New Phytol.">
        <title>Ecological generalism drives hyperdiversity of secondary metabolite gene clusters in xylarialean endophytes.</title>
        <authorList>
            <person name="Franco M.E.E."/>
            <person name="Wisecaver J.H."/>
            <person name="Arnold A.E."/>
            <person name="Ju Y.M."/>
            <person name="Slot J.C."/>
            <person name="Ahrendt S."/>
            <person name="Moore L.P."/>
            <person name="Eastman K.E."/>
            <person name="Scott K."/>
            <person name="Konkel Z."/>
            <person name="Mondo S.J."/>
            <person name="Kuo A."/>
            <person name="Hayes R.D."/>
            <person name="Haridas S."/>
            <person name="Andreopoulos B."/>
            <person name="Riley R."/>
            <person name="LaButti K."/>
            <person name="Pangilinan J."/>
            <person name="Lipzen A."/>
            <person name="Amirebrahimi M."/>
            <person name="Yan J."/>
            <person name="Adam C."/>
            <person name="Keymanesh K."/>
            <person name="Ng V."/>
            <person name="Louie K."/>
            <person name="Northen T."/>
            <person name="Drula E."/>
            <person name="Henrissat B."/>
            <person name="Hsieh H.M."/>
            <person name="Youens-Clark K."/>
            <person name="Lutzoni F."/>
            <person name="Miadlikowska J."/>
            <person name="Eastwood D.C."/>
            <person name="Hamelin R.C."/>
            <person name="Grigoriev I.V."/>
            <person name="U'Ren J.M."/>
        </authorList>
    </citation>
    <scope>NUCLEOTIDE SEQUENCE [LARGE SCALE GENOMIC DNA]</scope>
    <source>
        <strain evidence="1 2">ER1909</strain>
    </source>
</reference>
<evidence type="ECO:0000313" key="2">
    <source>
        <dbReference type="Proteomes" id="UP001497680"/>
    </source>
</evidence>
<organism evidence="1 2">
    <name type="scientific">Hypoxylon rubiginosum</name>
    <dbReference type="NCBI Taxonomy" id="110542"/>
    <lineage>
        <taxon>Eukaryota</taxon>
        <taxon>Fungi</taxon>
        <taxon>Dikarya</taxon>
        <taxon>Ascomycota</taxon>
        <taxon>Pezizomycotina</taxon>
        <taxon>Sordariomycetes</taxon>
        <taxon>Xylariomycetidae</taxon>
        <taxon>Xylariales</taxon>
        <taxon>Hypoxylaceae</taxon>
        <taxon>Hypoxylon</taxon>
    </lineage>
</organism>
<keyword evidence="2" id="KW-1185">Reference proteome</keyword>
<evidence type="ECO:0000313" key="1">
    <source>
        <dbReference type="EMBL" id="KAI6080131.1"/>
    </source>
</evidence>
<gene>
    <name evidence="1" type="ORF">F4821DRAFT_84203</name>
</gene>
<name>A0ACC0CI52_9PEZI</name>